<evidence type="ECO:0000313" key="2">
    <source>
        <dbReference type="Proteomes" id="UP001177260"/>
    </source>
</evidence>
<comment type="caution">
    <text evidence="1">The sequence shown here is derived from an EMBL/GenBank/DDBJ whole genome shotgun (WGS) entry which is preliminary data.</text>
</comment>
<protein>
    <submittedName>
        <fullName evidence="1">Uncharacterized protein</fullName>
    </submittedName>
</protein>
<dbReference type="Proteomes" id="UP001177260">
    <property type="component" value="Unassembled WGS sequence"/>
</dbReference>
<keyword evidence="2" id="KW-1185">Reference proteome</keyword>
<evidence type="ECO:0000313" key="1">
    <source>
        <dbReference type="EMBL" id="KAK1143884.1"/>
    </source>
</evidence>
<sequence>MTCNPRLRASMIWTEAAEDQFSIAATTRHPVFLQLPRIPSMGGIRNLIEPGAIVAVFTAGTLINRRKHIRLPETPSVESPLLGDNHHAPHNPPNEDVVFHSFETRRTIQSRFLAYFPFLLEIWYWTLSYWIYQGLRAFSARQIAGHKSIFDTAEDHAHQILALEHILHIDIELAVQRFVLDQLPPLMPVLANVYYSHIVLGIVFLVYIYTYIPRYKYQGIRRALSLENVLAFCILTAWRCAPPRLLPPEDGFIDVLHKNRTGSAWTSNKFQLTIAAMPSLHFGNAFFIAFCLVRYSPHWMVRVMAPLWPVLMGVTIVATANHFLLDALVGACVTMTAYRFNHVMLGLLPVERVLFRVLRLEKPEE</sequence>
<organism evidence="1 2">
    <name type="scientific">Aspergillus melleus</name>
    <dbReference type="NCBI Taxonomy" id="138277"/>
    <lineage>
        <taxon>Eukaryota</taxon>
        <taxon>Fungi</taxon>
        <taxon>Dikarya</taxon>
        <taxon>Ascomycota</taxon>
        <taxon>Pezizomycotina</taxon>
        <taxon>Eurotiomycetes</taxon>
        <taxon>Eurotiomycetidae</taxon>
        <taxon>Eurotiales</taxon>
        <taxon>Aspergillaceae</taxon>
        <taxon>Aspergillus</taxon>
        <taxon>Aspergillus subgen. Circumdati</taxon>
    </lineage>
</organism>
<dbReference type="EMBL" id="JAOPJF010000035">
    <property type="protein sequence ID" value="KAK1143884.1"/>
    <property type="molecule type" value="Genomic_DNA"/>
</dbReference>
<reference evidence="1 2" key="1">
    <citation type="journal article" date="2023" name="ACS Omega">
        <title>Identification of the Neoaspergillic Acid Biosynthesis Gene Cluster by Establishing an In Vitro CRISPR-Ribonucleoprotein Genetic System in Aspergillus melleus.</title>
        <authorList>
            <person name="Yuan B."/>
            <person name="Grau M.F."/>
            <person name="Murata R.M."/>
            <person name="Torok T."/>
            <person name="Venkateswaran K."/>
            <person name="Stajich J.E."/>
            <person name="Wang C.C.C."/>
        </authorList>
    </citation>
    <scope>NUCLEOTIDE SEQUENCE [LARGE SCALE GENOMIC DNA]</scope>
    <source>
        <strain evidence="1 2">IMV 1140</strain>
    </source>
</reference>
<name>A0ACC3B0X0_9EURO</name>
<gene>
    <name evidence="1" type="ORF">N8T08_005999</name>
</gene>
<accession>A0ACC3B0X0</accession>
<proteinExistence type="predicted"/>